<proteinExistence type="predicted"/>
<reference evidence="3" key="1">
    <citation type="submission" date="2017-03" db="EMBL/GenBank/DDBJ databases">
        <title>Full genome sequence of a non-lethal Shewanella isolate that potentiates virulence of Vibio parahaemolyticus causing acute hepatopancreatic necrosis disease (AHPND) in shrimp.</title>
        <authorList>
            <person name="Prachumwat A."/>
            <person name="Sritunyalucksana K."/>
        </authorList>
    </citation>
    <scope>NUCLEOTIDE SEQUENCE [LARGE SCALE GENOMIC DNA]</scope>
    <source>
        <strain evidence="3">TH2012</strain>
    </source>
</reference>
<name>A0ABN5TSR2_9GAMM</name>
<dbReference type="Proteomes" id="UP000278437">
    <property type="component" value="Chromosome"/>
</dbReference>
<dbReference type="EMBL" id="CP020373">
    <property type="protein sequence ID" value="AZQ09165.1"/>
    <property type="molecule type" value="Genomic_DNA"/>
</dbReference>
<sequence>MTENQFWQLVTRQSADESQESLCERLKLALEPMDNDQLKAFDKWFGQKMRQAYTWPLWGAAYVVTGCDSDYGFAEFRSFLISLGQEWFERIVANPDALAGLPGWPTVDGYAYPFIEDYDLIAGQIYEDRTSQELPFVPSGSVNPAGKQFSTRPKDLKANYPALCQLFPF</sequence>
<dbReference type="Pfam" id="PF14024">
    <property type="entry name" value="DUF4240"/>
    <property type="match status" value="1"/>
</dbReference>
<keyword evidence="3" id="KW-1185">Reference proteome</keyword>
<dbReference type="InterPro" id="IPR025334">
    <property type="entry name" value="DUF4240"/>
</dbReference>
<protein>
    <recommendedName>
        <fullName evidence="1">DUF4240 domain-containing protein</fullName>
    </recommendedName>
</protein>
<organism evidence="2 3">
    <name type="scientific">Shewanella khirikhana</name>
    <dbReference type="NCBI Taxonomy" id="1965282"/>
    <lineage>
        <taxon>Bacteria</taxon>
        <taxon>Pseudomonadati</taxon>
        <taxon>Pseudomonadota</taxon>
        <taxon>Gammaproteobacteria</taxon>
        <taxon>Alteromonadales</taxon>
        <taxon>Shewanellaceae</taxon>
        <taxon>Shewanella</taxon>
    </lineage>
</organism>
<dbReference type="RefSeq" id="WP_126165662.1">
    <property type="nucleotide sequence ID" value="NZ_CP020373.1"/>
</dbReference>
<feature type="domain" description="DUF4240" evidence="1">
    <location>
        <begin position="1"/>
        <end position="127"/>
    </location>
</feature>
<accession>A0ABN5TSR2</accession>
<evidence type="ECO:0000313" key="2">
    <source>
        <dbReference type="EMBL" id="AZQ09165.1"/>
    </source>
</evidence>
<evidence type="ECO:0000259" key="1">
    <source>
        <dbReference type="Pfam" id="PF14024"/>
    </source>
</evidence>
<evidence type="ECO:0000313" key="3">
    <source>
        <dbReference type="Proteomes" id="UP000278437"/>
    </source>
</evidence>
<gene>
    <name evidence="2" type="ORF">STH12_00012</name>
</gene>